<evidence type="ECO:0000259" key="4">
    <source>
        <dbReference type="Pfam" id="PF15477"/>
    </source>
</evidence>
<dbReference type="EnsemblMetazoa" id="CapteT229075">
    <property type="protein sequence ID" value="CapteP229075"/>
    <property type="gene ID" value="CapteG229075"/>
</dbReference>
<evidence type="ECO:0000256" key="3">
    <source>
        <dbReference type="SAM" id="MobiDB-lite"/>
    </source>
</evidence>
<keyword evidence="6" id="KW-1185">Reference proteome</keyword>
<dbReference type="Pfam" id="PF15477">
    <property type="entry name" value="SMAP"/>
    <property type="match status" value="1"/>
</dbReference>
<reference evidence="6" key="1">
    <citation type="submission" date="2012-12" db="EMBL/GenBank/DDBJ databases">
        <authorList>
            <person name="Hellsten U."/>
            <person name="Grimwood J."/>
            <person name="Chapman J.A."/>
            <person name="Shapiro H."/>
            <person name="Aerts A."/>
            <person name="Otillar R.P."/>
            <person name="Terry A.Y."/>
            <person name="Boore J.L."/>
            <person name="Simakov O."/>
            <person name="Marletaz F."/>
            <person name="Cho S.-J."/>
            <person name="Edsinger-Gonzales E."/>
            <person name="Havlak P."/>
            <person name="Kuo D.-H."/>
            <person name="Larsson T."/>
            <person name="Lv J."/>
            <person name="Arendt D."/>
            <person name="Savage R."/>
            <person name="Osoegawa K."/>
            <person name="de Jong P."/>
            <person name="Lindberg D.R."/>
            <person name="Seaver E.C."/>
            <person name="Weisblat D.A."/>
            <person name="Putnam N.H."/>
            <person name="Grigoriev I.V."/>
            <person name="Rokhsar D.S."/>
        </authorList>
    </citation>
    <scope>NUCLEOTIDE SEQUENCE</scope>
    <source>
        <strain evidence="6">I ESC-2004</strain>
    </source>
</reference>
<dbReference type="AlphaFoldDB" id="X2B1C1"/>
<feature type="region of interest" description="Disordered" evidence="3">
    <location>
        <begin position="1"/>
        <end position="33"/>
    </location>
</feature>
<name>X2B1C1_CAPTE</name>
<dbReference type="HOGENOM" id="CLU_121598_0_0_1"/>
<reference evidence="5" key="3">
    <citation type="submission" date="2015-06" db="UniProtKB">
        <authorList>
            <consortium name="EnsemblMetazoa"/>
        </authorList>
    </citation>
    <scope>IDENTIFICATION</scope>
</reference>
<dbReference type="Proteomes" id="UP000014760">
    <property type="component" value="Unassembled WGS sequence"/>
</dbReference>
<sequence length="185" mass="20462">MSSESASKEIKVQSTGKDAEKDNVQSANNWEGVDLGDADRKQKFLRLMGANKKTHQGTFVIGDNKAKHEAAGSRAKEVNEELEHQFADSLEHKLSGGARAHLGLGFHDTYDEDKEVTACLGDIPKDNLSSAQTQEEKDREQRKERKDSAKRDRSRSPVRKAADSTVDPESPSKSKFTMSFVKPSS</sequence>
<proteinExistence type="inferred from homology"/>
<feature type="domain" description="Small acidic protein-like" evidence="4">
    <location>
        <begin position="30"/>
        <end position="105"/>
    </location>
</feature>
<reference evidence="6" key="2">
    <citation type="journal article" date="2013" name="Nature">
        <title>Insights into bilaterian evolution from three spiralian genomes.</title>
        <authorList>
            <person name="Simakov O."/>
            <person name="Marletaz F."/>
            <person name="Cho S.J."/>
            <person name="Edsinger-Gonzales E."/>
            <person name="Havlak P."/>
            <person name="Hellsten U."/>
            <person name="Kuo D.H."/>
            <person name="Larsson T."/>
            <person name="Lv J."/>
            <person name="Arendt D."/>
            <person name="Savage R."/>
            <person name="Osoegawa K."/>
            <person name="de Jong P."/>
            <person name="Grimwood J."/>
            <person name="Chapman J.A."/>
            <person name="Shapiro H."/>
            <person name="Aerts A."/>
            <person name="Otillar R.P."/>
            <person name="Terry A.Y."/>
            <person name="Boore J.L."/>
            <person name="Grigoriev I.V."/>
            <person name="Lindberg D.R."/>
            <person name="Seaver E.C."/>
            <person name="Weisblat D.A."/>
            <person name="Putnam N.H."/>
            <person name="Rokhsar D.S."/>
        </authorList>
    </citation>
    <scope>NUCLEOTIDE SEQUENCE</scope>
    <source>
        <strain evidence="6">I ESC-2004</strain>
    </source>
</reference>
<feature type="compositionally biased region" description="Basic and acidic residues" evidence="3">
    <location>
        <begin position="64"/>
        <end position="78"/>
    </location>
</feature>
<dbReference type="OMA" id="HHGRFVI"/>
<accession>X2B1C1</accession>
<protein>
    <recommendedName>
        <fullName evidence="2">Small acidic protein</fullName>
    </recommendedName>
</protein>
<evidence type="ECO:0000313" key="5">
    <source>
        <dbReference type="EnsemblMetazoa" id="CapteP229075"/>
    </source>
</evidence>
<organism evidence="5 6">
    <name type="scientific">Capitella teleta</name>
    <name type="common">Polychaete worm</name>
    <dbReference type="NCBI Taxonomy" id="283909"/>
    <lineage>
        <taxon>Eukaryota</taxon>
        <taxon>Metazoa</taxon>
        <taxon>Spiralia</taxon>
        <taxon>Lophotrochozoa</taxon>
        <taxon>Annelida</taxon>
        <taxon>Polychaeta</taxon>
        <taxon>Sedentaria</taxon>
        <taxon>Scolecida</taxon>
        <taxon>Capitellidae</taxon>
        <taxon>Capitella</taxon>
    </lineage>
</organism>
<comment type="similarity">
    <text evidence="1">Belongs to the SMAP family.</text>
</comment>
<evidence type="ECO:0000313" key="6">
    <source>
        <dbReference type="Proteomes" id="UP000014760"/>
    </source>
</evidence>
<feature type="compositionally biased region" description="Basic and acidic residues" evidence="3">
    <location>
        <begin position="1"/>
        <end position="23"/>
    </location>
</feature>
<evidence type="ECO:0000256" key="2">
    <source>
        <dbReference type="ARBA" id="ARBA00016161"/>
    </source>
</evidence>
<dbReference type="InterPro" id="IPR028124">
    <property type="entry name" value="SMAP_dom"/>
</dbReference>
<feature type="region of interest" description="Disordered" evidence="3">
    <location>
        <begin position="58"/>
        <end position="78"/>
    </location>
</feature>
<feature type="compositionally biased region" description="Basic and acidic residues" evidence="3">
    <location>
        <begin position="134"/>
        <end position="155"/>
    </location>
</feature>
<feature type="compositionally biased region" description="Polar residues" evidence="3">
    <location>
        <begin position="171"/>
        <end position="185"/>
    </location>
</feature>
<dbReference type="EMBL" id="AMQN01000219">
    <property type="status" value="NOT_ANNOTATED_CDS"/>
    <property type="molecule type" value="Genomic_DNA"/>
</dbReference>
<dbReference type="PANTHER" id="PTHR22175:SF0">
    <property type="entry name" value="SMALL ACIDIC PROTEIN"/>
    <property type="match status" value="1"/>
</dbReference>
<dbReference type="OrthoDB" id="10066125at2759"/>
<feature type="region of interest" description="Disordered" evidence="3">
    <location>
        <begin position="121"/>
        <end position="185"/>
    </location>
</feature>
<dbReference type="PANTHER" id="PTHR22175">
    <property type="entry name" value="SMALL ACIDIC PROTEIN-RELATED"/>
    <property type="match status" value="1"/>
</dbReference>
<evidence type="ECO:0000256" key="1">
    <source>
        <dbReference type="ARBA" id="ARBA00006502"/>
    </source>
</evidence>
<dbReference type="InterPro" id="IPR026714">
    <property type="entry name" value="SMAP"/>
</dbReference>